<keyword evidence="7 12" id="KW-0413">Isomerase</keyword>
<feature type="domain" description="DNA topoisomerase I eukaryotic-type" evidence="11">
    <location>
        <begin position="113"/>
        <end position="240"/>
    </location>
</feature>
<keyword evidence="13" id="KW-1185">Reference proteome</keyword>
<dbReference type="GO" id="GO:0005730">
    <property type="term" value="C:nucleolus"/>
    <property type="evidence" value="ECO:0007669"/>
    <property type="project" value="TreeGrafter"/>
</dbReference>
<keyword evidence="5" id="KW-0799">Topoisomerase</keyword>
<dbReference type="PANTHER" id="PTHR10290">
    <property type="entry name" value="DNA TOPOISOMERASE I"/>
    <property type="match status" value="1"/>
</dbReference>
<evidence type="ECO:0000256" key="3">
    <source>
        <dbReference type="ARBA" id="ARBA00012891"/>
    </source>
</evidence>
<dbReference type="GO" id="GO:0006260">
    <property type="term" value="P:DNA replication"/>
    <property type="evidence" value="ECO:0007669"/>
    <property type="project" value="TreeGrafter"/>
</dbReference>
<organism evidence="12 13">
    <name type="scientific">Coemansia guatemalensis</name>
    <dbReference type="NCBI Taxonomy" id="2761395"/>
    <lineage>
        <taxon>Eukaryota</taxon>
        <taxon>Fungi</taxon>
        <taxon>Fungi incertae sedis</taxon>
        <taxon>Zoopagomycota</taxon>
        <taxon>Kickxellomycotina</taxon>
        <taxon>Kickxellomycetes</taxon>
        <taxon>Kickxellales</taxon>
        <taxon>Kickxellaceae</taxon>
        <taxon>Coemansia</taxon>
    </lineage>
</organism>
<dbReference type="InterPro" id="IPR013500">
    <property type="entry name" value="TopoI_cat_euk"/>
</dbReference>
<proteinExistence type="inferred from homology"/>
<dbReference type="GO" id="GO:0006265">
    <property type="term" value="P:DNA topological change"/>
    <property type="evidence" value="ECO:0007669"/>
    <property type="project" value="InterPro"/>
</dbReference>
<dbReference type="PROSITE" id="PS52038">
    <property type="entry name" value="TOPO_IB_2"/>
    <property type="match status" value="1"/>
</dbReference>
<dbReference type="GO" id="GO:0007059">
    <property type="term" value="P:chromosome segregation"/>
    <property type="evidence" value="ECO:0007669"/>
    <property type="project" value="TreeGrafter"/>
</dbReference>
<dbReference type="InterPro" id="IPR051062">
    <property type="entry name" value="Topoisomerase_IB"/>
</dbReference>
<evidence type="ECO:0000256" key="8">
    <source>
        <dbReference type="ARBA" id="ARBA00033297"/>
    </source>
</evidence>
<dbReference type="CDD" id="cd00660">
    <property type="entry name" value="Topoisomer_IB_N"/>
    <property type="match status" value="1"/>
</dbReference>
<dbReference type="InterPro" id="IPR014711">
    <property type="entry name" value="TopoI_cat_a-hlx-sub_euk"/>
</dbReference>
<evidence type="ECO:0000313" key="13">
    <source>
        <dbReference type="Proteomes" id="UP001140094"/>
    </source>
</evidence>
<dbReference type="PANTHER" id="PTHR10290:SF3">
    <property type="entry name" value="DNA TOPOISOMERASE 1"/>
    <property type="match status" value="1"/>
</dbReference>
<dbReference type="OrthoDB" id="47179at2759"/>
<dbReference type="AlphaFoldDB" id="A0A9W8HX44"/>
<accession>A0A9W8HX44</accession>
<evidence type="ECO:0000256" key="10">
    <source>
        <dbReference type="SAM" id="Coils"/>
    </source>
</evidence>
<evidence type="ECO:0000313" key="12">
    <source>
        <dbReference type="EMBL" id="KAJ2798762.1"/>
    </source>
</evidence>
<feature type="non-terminal residue" evidence="12">
    <location>
        <position position="240"/>
    </location>
</feature>
<comment type="caution">
    <text evidence="9">Lacks conserved residue(s) required for the propagation of feature annotation.</text>
</comment>
<dbReference type="SUPFAM" id="SSF56349">
    <property type="entry name" value="DNA breaking-rejoining enzymes"/>
    <property type="match status" value="1"/>
</dbReference>
<dbReference type="InterPro" id="IPR001631">
    <property type="entry name" value="TopoI"/>
</dbReference>
<evidence type="ECO:0000256" key="2">
    <source>
        <dbReference type="ARBA" id="ARBA00006645"/>
    </source>
</evidence>
<feature type="coiled-coil region" evidence="10">
    <location>
        <begin position="62"/>
        <end position="90"/>
    </location>
</feature>
<comment type="catalytic activity">
    <reaction evidence="1">
        <text>ATP-independent breakage of single-stranded DNA, followed by passage and rejoining.</text>
        <dbReference type="EC" id="5.6.2.1"/>
    </reaction>
</comment>
<reference evidence="12" key="1">
    <citation type="submission" date="2022-07" db="EMBL/GenBank/DDBJ databases">
        <title>Phylogenomic reconstructions and comparative analyses of Kickxellomycotina fungi.</title>
        <authorList>
            <person name="Reynolds N.K."/>
            <person name="Stajich J.E."/>
            <person name="Barry K."/>
            <person name="Grigoriev I.V."/>
            <person name="Crous P."/>
            <person name="Smith M.E."/>
        </authorList>
    </citation>
    <scope>NUCLEOTIDE SEQUENCE</scope>
    <source>
        <strain evidence="12">NRRL 1565</strain>
    </source>
</reference>
<dbReference type="InterPro" id="IPR036202">
    <property type="entry name" value="TopoI_DNA-bd_euk_N_sf"/>
</dbReference>
<dbReference type="Gene3D" id="1.10.10.41">
    <property type="entry name" value="Yeast DNA topoisomerase - domain 1"/>
    <property type="match status" value="1"/>
</dbReference>
<dbReference type="Gene3D" id="2.170.11.10">
    <property type="entry name" value="DNA Topoisomerase I, domain 2"/>
    <property type="match status" value="1"/>
</dbReference>
<dbReference type="SUPFAM" id="SSF56741">
    <property type="entry name" value="Eukaryotic DNA topoisomerase I, N-terminal DNA-binding fragment"/>
    <property type="match status" value="1"/>
</dbReference>
<dbReference type="InterPro" id="IPR013034">
    <property type="entry name" value="DNA_topo_DNA_db_N_dom1"/>
</dbReference>
<keyword evidence="10" id="KW-0175">Coiled coil</keyword>
<dbReference type="Pfam" id="PF01028">
    <property type="entry name" value="Topoisom_I"/>
    <property type="match status" value="1"/>
</dbReference>
<protein>
    <recommendedName>
        <fullName evidence="4">DNA topoisomerase 1</fullName>
        <ecNumber evidence="3">5.6.2.1</ecNumber>
    </recommendedName>
    <alternativeName>
        <fullName evidence="8">DNA topoisomerase I</fullName>
    </alternativeName>
</protein>
<dbReference type="InterPro" id="IPR011010">
    <property type="entry name" value="DNA_brk_join_enz"/>
</dbReference>
<dbReference type="InterPro" id="IPR013030">
    <property type="entry name" value="DNA_topo_DNA_db_N_dom2"/>
</dbReference>
<gene>
    <name evidence="12" type="primary">TOP1</name>
    <name evidence="12" type="ORF">H4R20_004701</name>
</gene>
<dbReference type="EMBL" id="JANBUO010001325">
    <property type="protein sequence ID" value="KAJ2798762.1"/>
    <property type="molecule type" value="Genomic_DNA"/>
</dbReference>
<dbReference type="Pfam" id="PF02919">
    <property type="entry name" value="Topoisom_I_N"/>
    <property type="match status" value="1"/>
</dbReference>
<dbReference type="InterPro" id="IPR013499">
    <property type="entry name" value="TopoI_euk"/>
</dbReference>
<evidence type="ECO:0000256" key="7">
    <source>
        <dbReference type="ARBA" id="ARBA00023235"/>
    </source>
</evidence>
<evidence type="ECO:0000256" key="5">
    <source>
        <dbReference type="ARBA" id="ARBA00023029"/>
    </source>
</evidence>
<dbReference type="InterPro" id="IPR008336">
    <property type="entry name" value="TopoI_DNA-bd_euk"/>
</dbReference>
<dbReference type="Proteomes" id="UP001140094">
    <property type="component" value="Unassembled WGS sequence"/>
</dbReference>
<name>A0A9W8HX44_9FUNG</name>
<evidence type="ECO:0000256" key="6">
    <source>
        <dbReference type="ARBA" id="ARBA00023125"/>
    </source>
</evidence>
<dbReference type="EC" id="5.6.2.1" evidence="3"/>
<keyword evidence="6 9" id="KW-0238">DNA-binding</keyword>
<evidence type="ECO:0000256" key="9">
    <source>
        <dbReference type="PROSITE-ProRule" id="PRU01382"/>
    </source>
</evidence>
<dbReference type="FunFam" id="2.170.11.10:FF:000001">
    <property type="entry name" value="DNA topoisomerase I"/>
    <property type="match status" value="1"/>
</dbReference>
<dbReference type="GO" id="GO:0003677">
    <property type="term" value="F:DNA binding"/>
    <property type="evidence" value="ECO:0007669"/>
    <property type="project" value="UniProtKB-UniRule"/>
</dbReference>
<comment type="similarity">
    <text evidence="2">Belongs to the type IB topoisomerase family.</text>
</comment>
<dbReference type="SMART" id="SM00435">
    <property type="entry name" value="TOPEUc"/>
    <property type="match status" value="1"/>
</dbReference>
<evidence type="ECO:0000259" key="11">
    <source>
        <dbReference type="SMART" id="SM00435"/>
    </source>
</evidence>
<dbReference type="GO" id="GO:0005694">
    <property type="term" value="C:chromosome"/>
    <property type="evidence" value="ECO:0007669"/>
    <property type="project" value="InterPro"/>
</dbReference>
<sequence>MHPEVEEVATFFAALVGTDHAANPVFQSNFFNDFKDLLDQKMPKCPIREFKHCDFSRIRAHLDEQSAKRKAMTKAEKEAQKKERQQLEEKYEYCVLDGRREKVGNFRIEPPGLFRGRGAHPKTGKLKKRVLPEQVTLNIGKTATIPTPPPGHKWGSIQHENTVTWLATWKENVNGSAKYVFLAANSSLKGQSDMRKYEKARNLVHSIDAIRKQYTAELKSTVMAERQRASAIYLIDRYAL</sequence>
<dbReference type="GO" id="GO:0003917">
    <property type="term" value="F:DNA topoisomerase type I (single strand cut, ATP-independent) activity"/>
    <property type="evidence" value="ECO:0007669"/>
    <property type="project" value="UniProtKB-EC"/>
</dbReference>
<dbReference type="PRINTS" id="PR00416">
    <property type="entry name" value="EUTPISMRASEI"/>
</dbReference>
<evidence type="ECO:0000256" key="1">
    <source>
        <dbReference type="ARBA" id="ARBA00000213"/>
    </source>
</evidence>
<evidence type="ECO:0000256" key="4">
    <source>
        <dbReference type="ARBA" id="ARBA00019632"/>
    </source>
</evidence>
<dbReference type="Gene3D" id="3.90.15.10">
    <property type="entry name" value="Topoisomerase I, Chain A, domain 3"/>
    <property type="match status" value="1"/>
</dbReference>
<comment type="caution">
    <text evidence="12">The sequence shown here is derived from an EMBL/GenBank/DDBJ whole genome shotgun (WGS) entry which is preliminary data.</text>
</comment>